<keyword evidence="3 7" id="KW-0202">Cytokine</keyword>
<dbReference type="Proteomes" id="UP000558488">
    <property type="component" value="Unassembled WGS sequence"/>
</dbReference>
<keyword evidence="6" id="KW-1015">Disulfide bond</keyword>
<dbReference type="EMBL" id="JACAGB010000004">
    <property type="protein sequence ID" value="KAF6365910.1"/>
    <property type="molecule type" value="Genomic_DNA"/>
</dbReference>
<keyword evidence="4 7" id="KW-0964">Secreted</keyword>
<feature type="compositionally biased region" description="Basic residues" evidence="8">
    <location>
        <begin position="102"/>
        <end position="114"/>
    </location>
</feature>
<evidence type="ECO:0000256" key="1">
    <source>
        <dbReference type="ARBA" id="ARBA00004613"/>
    </source>
</evidence>
<protein>
    <recommendedName>
        <fullName evidence="7">C-C motif chemokine</fullName>
    </recommendedName>
</protein>
<keyword evidence="7" id="KW-0145">Chemotaxis</keyword>
<keyword evidence="11" id="KW-1185">Reference proteome</keyword>
<dbReference type="GO" id="GO:0008009">
    <property type="term" value="F:chemokine activity"/>
    <property type="evidence" value="ECO:0007669"/>
    <property type="project" value="InterPro"/>
</dbReference>
<feature type="signal peptide" evidence="7">
    <location>
        <begin position="1"/>
        <end position="22"/>
    </location>
</feature>
<name>A0A7J7YWR8_PIPKU</name>
<dbReference type="FunFam" id="2.40.50.40:FF:000019">
    <property type="entry name" value="C-C motif chemokine 27"/>
    <property type="match status" value="1"/>
</dbReference>
<organism evidence="10 11">
    <name type="scientific">Pipistrellus kuhlii</name>
    <name type="common">Kuhl's pipistrelle</name>
    <dbReference type="NCBI Taxonomy" id="59472"/>
    <lineage>
        <taxon>Eukaryota</taxon>
        <taxon>Metazoa</taxon>
        <taxon>Chordata</taxon>
        <taxon>Craniata</taxon>
        <taxon>Vertebrata</taxon>
        <taxon>Euteleostomi</taxon>
        <taxon>Mammalia</taxon>
        <taxon>Eutheria</taxon>
        <taxon>Laurasiatheria</taxon>
        <taxon>Chiroptera</taxon>
        <taxon>Yangochiroptera</taxon>
        <taxon>Vespertilionidae</taxon>
        <taxon>Pipistrellus</taxon>
    </lineage>
</organism>
<evidence type="ECO:0000256" key="2">
    <source>
        <dbReference type="ARBA" id="ARBA00010868"/>
    </source>
</evidence>
<keyword evidence="5 7" id="KW-0732">Signal</keyword>
<dbReference type="SUPFAM" id="SSF54117">
    <property type="entry name" value="Interleukin 8-like chemokines"/>
    <property type="match status" value="1"/>
</dbReference>
<evidence type="ECO:0000313" key="11">
    <source>
        <dbReference type="Proteomes" id="UP000558488"/>
    </source>
</evidence>
<dbReference type="InterPro" id="IPR000827">
    <property type="entry name" value="Chemokine_CC_CS"/>
</dbReference>
<comment type="caution">
    <text evidence="10">The sequence shown here is derived from an EMBL/GenBank/DDBJ whole genome shotgun (WGS) entry which is preliminary data.</text>
</comment>
<sequence length="134" mass="14682">MQQTGLAFLALAAWAALRPSAAILPIASSCCTLVSHHVPRRLLDRVSACRIQRADGDCDLAAVILHVRHRRICASPHSHTVKQWLRKQAARKHAHGHVCHMKRHHGKRHSHGAHPRTPGARAPSSMLESVPAGL</sequence>
<evidence type="ECO:0000256" key="7">
    <source>
        <dbReference type="RuleBase" id="RU361150"/>
    </source>
</evidence>
<proteinExistence type="inferred from homology"/>
<accession>A0A7J7YWR8</accession>
<feature type="region of interest" description="Disordered" evidence="8">
    <location>
        <begin position="102"/>
        <end position="134"/>
    </location>
</feature>
<dbReference type="GO" id="GO:0005615">
    <property type="term" value="C:extracellular space"/>
    <property type="evidence" value="ECO:0007669"/>
    <property type="project" value="UniProtKB-KW"/>
</dbReference>
<evidence type="ECO:0000259" key="9">
    <source>
        <dbReference type="SMART" id="SM00199"/>
    </source>
</evidence>
<comment type="similarity">
    <text evidence="2 7">Belongs to the intercrine beta (chemokine CC) family.</text>
</comment>
<evidence type="ECO:0000256" key="5">
    <source>
        <dbReference type="ARBA" id="ARBA00022729"/>
    </source>
</evidence>
<feature type="domain" description="Chemokine interleukin-8-like" evidence="9">
    <location>
        <begin position="27"/>
        <end position="88"/>
    </location>
</feature>
<comment type="subcellular location">
    <subcellularLocation>
        <location evidence="1 7">Secreted</location>
    </subcellularLocation>
</comment>
<evidence type="ECO:0000256" key="4">
    <source>
        <dbReference type="ARBA" id="ARBA00022525"/>
    </source>
</evidence>
<evidence type="ECO:0000256" key="8">
    <source>
        <dbReference type="SAM" id="MobiDB-lite"/>
    </source>
</evidence>
<evidence type="ECO:0000313" key="10">
    <source>
        <dbReference type="EMBL" id="KAF6365910.1"/>
    </source>
</evidence>
<dbReference type="SMART" id="SM00199">
    <property type="entry name" value="SCY"/>
    <property type="match status" value="1"/>
</dbReference>
<evidence type="ECO:0000256" key="6">
    <source>
        <dbReference type="ARBA" id="ARBA00023157"/>
    </source>
</evidence>
<dbReference type="GO" id="GO:0006955">
    <property type="term" value="P:immune response"/>
    <property type="evidence" value="ECO:0007669"/>
    <property type="project" value="InterPro"/>
</dbReference>
<gene>
    <name evidence="10" type="ORF">mPipKuh1_002299</name>
</gene>
<dbReference type="InterPro" id="IPR036048">
    <property type="entry name" value="Interleukin_8-like_sf"/>
</dbReference>
<dbReference type="InterPro" id="IPR001811">
    <property type="entry name" value="Chemokine_IL8-like_dom"/>
</dbReference>
<dbReference type="AlphaFoldDB" id="A0A7J7YWR8"/>
<dbReference type="OrthoDB" id="8905061at2759"/>
<feature type="chain" id="PRO_5029946925" description="C-C motif chemokine" evidence="7">
    <location>
        <begin position="23"/>
        <end position="134"/>
    </location>
</feature>
<evidence type="ECO:0000256" key="3">
    <source>
        <dbReference type="ARBA" id="ARBA00022514"/>
    </source>
</evidence>
<dbReference type="Gene3D" id="2.40.50.40">
    <property type="match status" value="1"/>
</dbReference>
<dbReference type="PROSITE" id="PS00472">
    <property type="entry name" value="SMALL_CYTOKINES_CC"/>
    <property type="match status" value="1"/>
</dbReference>
<reference evidence="10 11" key="1">
    <citation type="journal article" date="2020" name="Nature">
        <title>Six reference-quality genomes reveal evolution of bat adaptations.</title>
        <authorList>
            <person name="Jebb D."/>
            <person name="Huang Z."/>
            <person name="Pippel M."/>
            <person name="Hughes G.M."/>
            <person name="Lavrichenko K."/>
            <person name="Devanna P."/>
            <person name="Winkler S."/>
            <person name="Jermiin L.S."/>
            <person name="Skirmuntt E.C."/>
            <person name="Katzourakis A."/>
            <person name="Burkitt-Gray L."/>
            <person name="Ray D.A."/>
            <person name="Sullivan K.A.M."/>
            <person name="Roscito J.G."/>
            <person name="Kirilenko B.M."/>
            <person name="Davalos L.M."/>
            <person name="Corthals A.P."/>
            <person name="Power M.L."/>
            <person name="Jones G."/>
            <person name="Ransome R.D."/>
            <person name="Dechmann D.K.N."/>
            <person name="Locatelli A.G."/>
            <person name="Puechmaille S.J."/>
            <person name="Fedrigo O."/>
            <person name="Jarvis E.D."/>
            <person name="Hiller M."/>
            <person name="Vernes S.C."/>
            <person name="Myers E.W."/>
            <person name="Teeling E.C."/>
        </authorList>
    </citation>
    <scope>NUCLEOTIDE SEQUENCE [LARGE SCALE GENOMIC DNA]</scope>
    <source>
        <strain evidence="10">MPipKuh1</strain>
        <tissue evidence="10">Flight muscle</tissue>
    </source>
</reference>
<dbReference type="Pfam" id="PF00048">
    <property type="entry name" value="IL8"/>
    <property type="match status" value="1"/>
</dbReference>